<dbReference type="Pfam" id="PF01636">
    <property type="entry name" value="APH"/>
    <property type="match status" value="1"/>
</dbReference>
<protein>
    <submittedName>
        <fullName evidence="2">Homoserine kinase type II</fullName>
    </submittedName>
</protein>
<feature type="domain" description="Aminoglycoside phosphotransferase" evidence="1">
    <location>
        <begin position="57"/>
        <end position="256"/>
    </location>
</feature>
<accession>A0A1M6BNN2</accession>
<organism evidence="2 3">
    <name type="scientific">Desulfatibacillum alkenivorans DSM 16219</name>
    <dbReference type="NCBI Taxonomy" id="1121393"/>
    <lineage>
        <taxon>Bacteria</taxon>
        <taxon>Pseudomonadati</taxon>
        <taxon>Thermodesulfobacteriota</taxon>
        <taxon>Desulfobacteria</taxon>
        <taxon>Desulfobacterales</taxon>
        <taxon>Desulfatibacillaceae</taxon>
        <taxon>Desulfatibacillum</taxon>
    </lineage>
</organism>
<dbReference type="Gene3D" id="3.90.1200.10">
    <property type="match status" value="1"/>
</dbReference>
<dbReference type="InterPro" id="IPR011009">
    <property type="entry name" value="Kinase-like_dom_sf"/>
</dbReference>
<evidence type="ECO:0000313" key="3">
    <source>
        <dbReference type="Proteomes" id="UP000183994"/>
    </source>
</evidence>
<keyword evidence="2" id="KW-0418">Kinase</keyword>
<name>A0A1M6BNN2_9BACT</name>
<dbReference type="SUPFAM" id="SSF56112">
    <property type="entry name" value="Protein kinase-like (PK-like)"/>
    <property type="match status" value="1"/>
</dbReference>
<reference evidence="3" key="1">
    <citation type="submission" date="2016-11" db="EMBL/GenBank/DDBJ databases">
        <authorList>
            <person name="Varghese N."/>
            <person name="Submissions S."/>
        </authorList>
    </citation>
    <scope>NUCLEOTIDE SEQUENCE [LARGE SCALE GENOMIC DNA]</scope>
    <source>
        <strain evidence="3">DSM 16219</strain>
    </source>
</reference>
<proteinExistence type="predicted"/>
<dbReference type="OrthoDB" id="9797603at2"/>
<sequence>MTLKNQTIEIILKAYELQFFRIRPDLPLEGSPERSLERMAVEDDQGGLFLLEALKPETVNRKQTIAAAIEALSRADLGGIAPYLSYEPGRRIISLEDGYYQLSPYIEGSPLPRPEYLDQAWRGRAMADFLVMLRQAWTKAEMPPEESDDFSLQDFVPDLVRKISARDPRLLKRISPALSLAESFLPVFKDLPLGFCHGDFHPVNVIWGEKSIRAVIDWEFCGMRPELYDAALMIGCAGFEYPPAISGDYVGAFLIELWKSGIYERESWEKLFPLMLLVRFAWLSEWLRGQEDAMISLETDYLNFLAKHAQDITALFAGIRSIS</sequence>
<dbReference type="Proteomes" id="UP000183994">
    <property type="component" value="Unassembled WGS sequence"/>
</dbReference>
<gene>
    <name evidence="2" type="ORF">SAMN02745216_00029</name>
</gene>
<dbReference type="InterPro" id="IPR002575">
    <property type="entry name" value="Aminoglycoside_PTrfase"/>
</dbReference>
<dbReference type="STRING" id="1121393.SAMN02745216_00029"/>
<keyword evidence="2" id="KW-0808">Transferase</keyword>
<evidence type="ECO:0000259" key="1">
    <source>
        <dbReference type="Pfam" id="PF01636"/>
    </source>
</evidence>
<evidence type="ECO:0000313" key="2">
    <source>
        <dbReference type="EMBL" id="SHI50158.1"/>
    </source>
</evidence>
<keyword evidence="3" id="KW-1185">Reference proteome</keyword>
<dbReference type="EMBL" id="FQZU01000001">
    <property type="protein sequence ID" value="SHI50158.1"/>
    <property type="molecule type" value="Genomic_DNA"/>
</dbReference>
<dbReference type="RefSeq" id="WP_073471724.1">
    <property type="nucleotide sequence ID" value="NZ_FQZU01000001.1"/>
</dbReference>
<dbReference type="AlphaFoldDB" id="A0A1M6BNN2"/>
<dbReference type="GO" id="GO:0016301">
    <property type="term" value="F:kinase activity"/>
    <property type="evidence" value="ECO:0007669"/>
    <property type="project" value="UniProtKB-KW"/>
</dbReference>